<feature type="region of interest" description="Disordered" evidence="1">
    <location>
        <begin position="66"/>
        <end position="109"/>
    </location>
</feature>
<keyword evidence="2" id="KW-1133">Transmembrane helix</keyword>
<sequence>MANTTNTSSPDSYITGSPQEDDLHISTDKQFAFHGEMMMLVLVLVFTFSLLFLAYFICARQRNDASKFRQSELSPHGDDSITTPKDRTDAGPNWMPQFAGYRTTQKPAV</sequence>
<keyword evidence="4" id="KW-1185">Reference proteome</keyword>
<feature type="compositionally biased region" description="Basic and acidic residues" evidence="1">
    <location>
        <begin position="66"/>
        <end position="89"/>
    </location>
</feature>
<accession>A0A9Q0FUC9</accession>
<protein>
    <submittedName>
        <fullName evidence="3">Uncharacterized protein</fullName>
    </submittedName>
</protein>
<reference evidence="3" key="1">
    <citation type="submission" date="2022-02" db="EMBL/GenBank/DDBJ databases">
        <authorList>
            <person name="Henning P.M."/>
            <person name="McCubbin A.G."/>
            <person name="Shore J.S."/>
        </authorList>
    </citation>
    <scope>NUCLEOTIDE SEQUENCE</scope>
    <source>
        <strain evidence="3">F60SS</strain>
        <tissue evidence="3">Leaves</tissue>
    </source>
</reference>
<dbReference type="OrthoDB" id="844371at2759"/>
<dbReference type="AlphaFoldDB" id="A0A9Q0FUC9"/>
<feature type="region of interest" description="Disordered" evidence="1">
    <location>
        <begin position="1"/>
        <end position="22"/>
    </location>
</feature>
<comment type="caution">
    <text evidence="3">The sequence shown here is derived from an EMBL/GenBank/DDBJ whole genome shotgun (WGS) entry which is preliminary data.</text>
</comment>
<evidence type="ECO:0000313" key="3">
    <source>
        <dbReference type="EMBL" id="KAJ4837713.1"/>
    </source>
</evidence>
<keyword evidence="2" id="KW-0472">Membrane</keyword>
<evidence type="ECO:0000256" key="1">
    <source>
        <dbReference type="SAM" id="MobiDB-lite"/>
    </source>
</evidence>
<feature type="compositionally biased region" description="Polar residues" evidence="1">
    <location>
        <begin position="1"/>
        <end position="18"/>
    </location>
</feature>
<feature type="transmembrane region" description="Helical" evidence="2">
    <location>
        <begin position="37"/>
        <end position="59"/>
    </location>
</feature>
<gene>
    <name evidence="3" type="ORF">Tsubulata_027920</name>
</gene>
<dbReference type="EMBL" id="JAKUCV010003757">
    <property type="protein sequence ID" value="KAJ4837713.1"/>
    <property type="molecule type" value="Genomic_DNA"/>
</dbReference>
<evidence type="ECO:0000256" key="2">
    <source>
        <dbReference type="SAM" id="Phobius"/>
    </source>
</evidence>
<evidence type="ECO:0000313" key="4">
    <source>
        <dbReference type="Proteomes" id="UP001141552"/>
    </source>
</evidence>
<reference evidence="3" key="2">
    <citation type="journal article" date="2023" name="Plants (Basel)">
        <title>Annotation of the Turnera subulata (Passifloraceae) Draft Genome Reveals the S-Locus Evolved after the Divergence of Turneroideae from Passifloroideae in a Stepwise Manner.</title>
        <authorList>
            <person name="Henning P.M."/>
            <person name="Roalson E.H."/>
            <person name="Mir W."/>
            <person name="McCubbin A.G."/>
            <person name="Shore J.S."/>
        </authorList>
    </citation>
    <scope>NUCLEOTIDE SEQUENCE</scope>
    <source>
        <strain evidence="3">F60SS</strain>
    </source>
</reference>
<organism evidence="3 4">
    <name type="scientific">Turnera subulata</name>
    <dbReference type="NCBI Taxonomy" id="218843"/>
    <lineage>
        <taxon>Eukaryota</taxon>
        <taxon>Viridiplantae</taxon>
        <taxon>Streptophyta</taxon>
        <taxon>Embryophyta</taxon>
        <taxon>Tracheophyta</taxon>
        <taxon>Spermatophyta</taxon>
        <taxon>Magnoliopsida</taxon>
        <taxon>eudicotyledons</taxon>
        <taxon>Gunneridae</taxon>
        <taxon>Pentapetalae</taxon>
        <taxon>rosids</taxon>
        <taxon>fabids</taxon>
        <taxon>Malpighiales</taxon>
        <taxon>Passifloraceae</taxon>
        <taxon>Turnera</taxon>
    </lineage>
</organism>
<name>A0A9Q0FUC9_9ROSI</name>
<dbReference type="Proteomes" id="UP001141552">
    <property type="component" value="Unassembled WGS sequence"/>
</dbReference>
<proteinExistence type="predicted"/>
<keyword evidence="2" id="KW-0812">Transmembrane</keyword>